<dbReference type="Proteomes" id="UP000231912">
    <property type="component" value="Unassembled WGS sequence"/>
</dbReference>
<evidence type="ECO:0000256" key="4">
    <source>
        <dbReference type="ARBA" id="ARBA00030474"/>
    </source>
</evidence>
<evidence type="ECO:0000256" key="1">
    <source>
        <dbReference type="ARBA" id="ARBA00001316"/>
    </source>
</evidence>
<protein>
    <recommendedName>
        <fullName evidence="3">1-phosphatidylinositol phosphodiesterase</fullName>
        <ecNumber evidence="2">4.6.1.13</ecNumber>
    </recommendedName>
    <alternativeName>
        <fullName evidence="4">Phosphatidylinositol diacylglycerol-lyase</fullName>
    </alternativeName>
    <alternativeName>
        <fullName evidence="5">Phosphatidylinositol-specific phospholipase C</fullName>
    </alternativeName>
</protein>
<dbReference type="InterPro" id="IPR000909">
    <property type="entry name" value="PLipase_C_PInositol-sp_X_dom"/>
</dbReference>
<organism evidence="7 8">
    <name type="scientific">Leptospira wolffii</name>
    <dbReference type="NCBI Taxonomy" id="409998"/>
    <lineage>
        <taxon>Bacteria</taxon>
        <taxon>Pseudomonadati</taxon>
        <taxon>Spirochaetota</taxon>
        <taxon>Spirochaetia</taxon>
        <taxon>Leptospirales</taxon>
        <taxon>Leptospiraceae</taxon>
        <taxon>Leptospira</taxon>
    </lineage>
</organism>
<dbReference type="SUPFAM" id="SSF51695">
    <property type="entry name" value="PLC-like phosphodiesterases"/>
    <property type="match status" value="1"/>
</dbReference>
<accession>A0A2M9Z7G3</accession>
<comment type="catalytic activity">
    <reaction evidence="1">
        <text>a 1,2-diacyl-sn-glycero-3-phospho-(1D-myo-inositol) = 1D-myo-inositol 1,2-cyclic phosphate + a 1,2-diacyl-sn-glycerol</text>
        <dbReference type="Rhea" id="RHEA:17093"/>
        <dbReference type="ChEBI" id="CHEBI:17815"/>
        <dbReference type="ChEBI" id="CHEBI:57880"/>
        <dbReference type="ChEBI" id="CHEBI:58484"/>
        <dbReference type="EC" id="4.6.1.13"/>
    </reaction>
</comment>
<evidence type="ECO:0000259" key="6">
    <source>
        <dbReference type="SMART" id="SM00148"/>
    </source>
</evidence>
<dbReference type="CDD" id="cd08557">
    <property type="entry name" value="PI-PLCc_bacteria_like"/>
    <property type="match status" value="1"/>
</dbReference>
<dbReference type="PROSITE" id="PS50007">
    <property type="entry name" value="PIPLC_X_DOMAIN"/>
    <property type="match status" value="1"/>
</dbReference>
<evidence type="ECO:0000256" key="2">
    <source>
        <dbReference type="ARBA" id="ARBA00012581"/>
    </source>
</evidence>
<reference evidence="7 8" key="1">
    <citation type="submission" date="2017-07" db="EMBL/GenBank/DDBJ databases">
        <title>Leptospira spp. isolated from tropical soils.</title>
        <authorList>
            <person name="Thibeaux R."/>
            <person name="Iraola G."/>
            <person name="Ferres I."/>
            <person name="Bierque E."/>
            <person name="Girault D."/>
            <person name="Soupe-Gilbert M.-E."/>
            <person name="Picardeau M."/>
            <person name="Goarant C."/>
        </authorList>
    </citation>
    <scope>NUCLEOTIDE SEQUENCE [LARGE SCALE GENOMIC DNA]</scope>
    <source>
        <strain evidence="7 8">FH2-C-A2</strain>
    </source>
</reference>
<comment type="caution">
    <text evidence="7">The sequence shown here is derived from an EMBL/GenBank/DDBJ whole genome shotgun (WGS) entry which is preliminary data.</text>
</comment>
<dbReference type="GO" id="GO:0008081">
    <property type="term" value="F:phosphoric diester hydrolase activity"/>
    <property type="evidence" value="ECO:0007669"/>
    <property type="project" value="InterPro"/>
</dbReference>
<dbReference type="InterPro" id="IPR051057">
    <property type="entry name" value="PI-PLC_domain"/>
</dbReference>
<dbReference type="RefSeq" id="WP_100760139.1">
    <property type="nucleotide sequence ID" value="NZ_NPDT01000010.1"/>
</dbReference>
<gene>
    <name evidence="7" type="ORF">CH371_18295</name>
</gene>
<evidence type="ECO:0000313" key="8">
    <source>
        <dbReference type="Proteomes" id="UP000231912"/>
    </source>
</evidence>
<dbReference type="PANTHER" id="PTHR13593:SF113">
    <property type="entry name" value="SI:DKEY-266F7.9"/>
    <property type="match status" value="1"/>
</dbReference>
<sequence length="321" mass="36797">MSFNYATWMGDHVYRKSLLGNIPILGTHNSGIYNGQNTIMVKCQEKNILEQLLLGVRCFDIRVRVSNNWYVMHHNDNCPPIGNEIERQQYEAALESMKAFLTMRLPNCTPENEFILIFLSGSDNGNLTPEQEYYVLWKVQDVFKGLLFNQTLTPNITYEDLLNSNQRVLLFTKSLNKLEANGSRPPWALDWNQFVQGTWVSEQSQFGSPFDSERLRIVEQNVTDAVSKRADDLSKSPDKWPDAQKMFLSCDFNIWTTNVGGLAESQVNPMATRVIRKLSSDPHLKNGTNIMSVDFFNLPNTDLMDSVIQANEIIRMVAEKR</sequence>
<name>A0A2M9Z7G3_9LEPT</name>
<dbReference type="PANTHER" id="PTHR13593">
    <property type="match status" value="1"/>
</dbReference>
<dbReference type="InterPro" id="IPR017946">
    <property type="entry name" value="PLC-like_Pdiesterase_TIM-brl"/>
</dbReference>
<dbReference type="GO" id="GO:0006629">
    <property type="term" value="P:lipid metabolic process"/>
    <property type="evidence" value="ECO:0007669"/>
    <property type="project" value="InterPro"/>
</dbReference>
<dbReference type="Gene3D" id="3.20.20.190">
    <property type="entry name" value="Phosphatidylinositol (PI) phosphodiesterase"/>
    <property type="match status" value="1"/>
</dbReference>
<proteinExistence type="predicted"/>
<evidence type="ECO:0000313" key="7">
    <source>
        <dbReference type="EMBL" id="PJZ64369.1"/>
    </source>
</evidence>
<dbReference type="AlphaFoldDB" id="A0A2M9Z7G3"/>
<evidence type="ECO:0000256" key="5">
    <source>
        <dbReference type="ARBA" id="ARBA00030782"/>
    </source>
</evidence>
<dbReference type="SMART" id="SM00148">
    <property type="entry name" value="PLCXc"/>
    <property type="match status" value="1"/>
</dbReference>
<dbReference type="EMBL" id="NPDT01000010">
    <property type="protein sequence ID" value="PJZ64369.1"/>
    <property type="molecule type" value="Genomic_DNA"/>
</dbReference>
<dbReference type="GO" id="GO:0004436">
    <property type="term" value="F:phosphatidylinositol diacylglycerol-lyase activity"/>
    <property type="evidence" value="ECO:0007669"/>
    <property type="project" value="UniProtKB-EC"/>
</dbReference>
<feature type="domain" description="Phosphatidylinositol-specific phospholipase C X" evidence="6">
    <location>
        <begin position="12"/>
        <end position="173"/>
    </location>
</feature>
<evidence type="ECO:0000256" key="3">
    <source>
        <dbReference type="ARBA" id="ARBA00019758"/>
    </source>
</evidence>
<dbReference type="EC" id="4.6.1.13" evidence="2"/>